<name>A0ABD2KAF6_9BILA</name>
<proteinExistence type="predicted"/>
<dbReference type="Proteomes" id="UP001620626">
    <property type="component" value="Unassembled WGS sequence"/>
</dbReference>
<feature type="transmembrane region" description="Helical" evidence="1">
    <location>
        <begin position="209"/>
        <end position="228"/>
    </location>
</feature>
<dbReference type="AlphaFoldDB" id="A0ABD2KAF6"/>
<evidence type="ECO:0000313" key="3">
    <source>
        <dbReference type="Proteomes" id="UP001620626"/>
    </source>
</evidence>
<organism evidence="2 3">
    <name type="scientific">Heterodera trifolii</name>
    <dbReference type="NCBI Taxonomy" id="157864"/>
    <lineage>
        <taxon>Eukaryota</taxon>
        <taxon>Metazoa</taxon>
        <taxon>Ecdysozoa</taxon>
        <taxon>Nematoda</taxon>
        <taxon>Chromadorea</taxon>
        <taxon>Rhabditida</taxon>
        <taxon>Tylenchina</taxon>
        <taxon>Tylenchomorpha</taxon>
        <taxon>Tylenchoidea</taxon>
        <taxon>Heteroderidae</taxon>
        <taxon>Heteroderinae</taxon>
        <taxon>Heterodera</taxon>
    </lineage>
</organism>
<sequence length="232" mass="26053">MAVKSICQMMIDGAEFNGFANSTDFHKNHQKYSKIGTAAEQICAIVNAKKGDVAFEQNANSVVQMLGEITKIGPELSSVRIAMVKQLKYLEEEKQIRSHSLLKQLVGILGEFAELLPKESERNVIKRTIKMAQEVPTLSLFIDRIVRNFLAIDQKRFFAAGISNEMGETRTIHSRIKKRSTNFDLSLLGYFCGIIVLICYLMDPINVSPVVLAITLACVLWLLFLELLNRGN</sequence>
<keyword evidence="1" id="KW-0812">Transmembrane</keyword>
<gene>
    <name evidence="2" type="ORF">niasHT_022274</name>
</gene>
<keyword evidence="1" id="KW-0472">Membrane</keyword>
<keyword evidence="3" id="KW-1185">Reference proteome</keyword>
<reference evidence="2 3" key="1">
    <citation type="submission" date="2024-10" db="EMBL/GenBank/DDBJ databases">
        <authorList>
            <person name="Kim D."/>
        </authorList>
    </citation>
    <scope>NUCLEOTIDE SEQUENCE [LARGE SCALE GENOMIC DNA]</scope>
    <source>
        <strain evidence="2">BH-2024</strain>
    </source>
</reference>
<feature type="transmembrane region" description="Helical" evidence="1">
    <location>
        <begin position="185"/>
        <end position="203"/>
    </location>
</feature>
<evidence type="ECO:0000256" key="1">
    <source>
        <dbReference type="SAM" id="Phobius"/>
    </source>
</evidence>
<keyword evidence="1" id="KW-1133">Transmembrane helix</keyword>
<evidence type="ECO:0000313" key="2">
    <source>
        <dbReference type="EMBL" id="KAL3099856.1"/>
    </source>
</evidence>
<protein>
    <submittedName>
        <fullName evidence="2">Uncharacterized protein</fullName>
    </submittedName>
</protein>
<accession>A0ABD2KAF6</accession>
<comment type="caution">
    <text evidence="2">The sequence shown here is derived from an EMBL/GenBank/DDBJ whole genome shotgun (WGS) entry which is preliminary data.</text>
</comment>
<dbReference type="EMBL" id="JBICBT010000802">
    <property type="protein sequence ID" value="KAL3099856.1"/>
    <property type="molecule type" value="Genomic_DNA"/>
</dbReference>